<reference evidence="2" key="1">
    <citation type="submission" date="2025-08" db="UniProtKB">
        <authorList>
            <consortium name="RefSeq"/>
        </authorList>
    </citation>
    <scope>IDENTIFICATION</scope>
    <source>
        <tissue evidence="2">Whole Larva</tissue>
    </source>
</reference>
<dbReference type="GeneID" id="108560317"/>
<dbReference type="Proteomes" id="UP000695000">
    <property type="component" value="Unplaced"/>
</dbReference>
<evidence type="ECO:0000313" key="2">
    <source>
        <dbReference type="RefSeq" id="XP_017773297.1"/>
    </source>
</evidence>
<protein>
    <submittedName>
        <fullName evidence="2">Uncharacterized protein LOC108560317</fullName>
    </submittedName>
</protein>
<gene>
    <name evidence="2" type="primary">LOC108560317</name>
</gene>
<proteinExistence type="predicted"/>
<name>A0ABM1MFE7_NICVS</name>
<accession>A0ABM1MFE7</accession>
<dbReference type="RefSeq" id="XP_017773297.1">
    <property type="nucleotide sequence ID" value="XM_017917808.1"/>
</dbReference>
<organism evidence="1 2">
    <name type="scientific">Nicrophorus vespilloides</name>
    <name type="common">Boreal carrion beetle</name>
    <dbReference type="NCBI Taxonomy" id="110193"/>
    <lineage>
        <taxon>Eukaryota</taxon>
        <taxon>Metazoa</taxon>
        <taxon>Ecdysozoa</taxon>
        <taxon>Arthropoda</taxon>
        <taxon>Hexapoda</taxon>
        <taxon>Insecta</taxon>
        <taxon>Pterygota</taxon>
        <taxon>Neoptera</taxon>
        <taxon>Endopterygota</taxon>
        <taxon>Coleoptera</taxon>
        <taxon>Polyphaga</taxon>
        <taxon>Staphyliniformia</taxon>
        <taxon>Silphidae</taxon>
        <taxon>Nicrophorinae</taxon>
        <taxon>Nicrophorus</taxon>
    </lineage>
</organism>
<keyword evidence="1" id="KW-1185">Reference proteome</keyword>
<sequence>MPSIELLARTRCERQRGVNKLTAMARLLEKWQEKWESSSLIPEIASWISRKHGEKTFHLSQALSGHGFFSKYLHFIARKEDDKCWYCEEDDSPEHKFFGCSRWATMKQISEKCWNRRR</sequence>
<evidence type="ECO:0000313" key="1">
    <source>
        <dbReference type="Proteomes" id="UP000695000"/>
    </source>
</evidence>